<reference evidence="2" key="1">
    <citation type="submission" date="2021-01" db="EMBL/GenBank/DDBJ databases">
        <authorList>
            <person name="Corre E."/>
            <person name="Pelletier E."/>
            <person name="Niang G."/>
            <person name="Scheremetjew M."/>
            <person name="Finn R."/>
            <person name="Kale V."/>
            <person name="Holt S."/>
            <person name="Cochrane G."/>
            <person name="Meng A."/>
            <person name="Brown T."/>
            <person name="Cohen L."/>
        </authorList>
    </citation>
    <scope>NUCLEOTIDE SEQUENCE</scope>
    <source>
        <strain evidence="2">B650</strain>
    </source>
</reference>
<accession>A0A7S2NVX3</accession>
<gene>
    <name evidence="2" type="ORF">LDAN0321_LOCUS2977</name>
</gene>
<feature type="region of interest" description="Disordered" evidence="1">
    <location>
        <begin position="182"/>
        <end position="229"/>
    </location>
</feature>
<name>A0A7S2NVX3_9STRA</name>
<evidence type="ECO:0000256" key="1">
    <source>
        <dbReference type="SAM" id="MobiDB-lite"/>
    </source>
</evidence>
<protein>
    <submittedName>
        <fullName evidence="2">Uncharacterized protein</fullName>
    </submittedName>
</protein>
<organism evidence="2">
    <name type="scientific">Leptocylindrus danicus</name>
    <dbReference type="NCBI Taxonomy" id="163516"/>
    <lineage>
        <taxon>Eukaryota</taxon>
        <taxon>Sar</taxon>
        <taxon>Stramenopiles</taxon>
        <taxon>Ochrophyta</taxon>
        <taxon>Bacillariophyta</taxon>
        <taxon>Coscinodiscophyceae</taxon>
        <taxon>Chaetocerotophycidae</taxon>
        <taxon>Leptocylindrales</taxon>
        <taxon>Leptocylindraceae</taxon>
        <taxon>Leptocylindrus</taxon>
    </lineage>
</organism>
<dbReference type="AlphaFoldDB" id="A0A7S2NVX3"/>
<dbReference type="EMBL" id="HBGY01004922">
    <property type="protein sequence ID" value="CAD9561317.1"/>
    <property type="molecule type" value="Transcribed_RNA"/>
</dbReference>
<proteinExistence type="predicted"/>
<sequence>MSVPVTNRTLRRKQRSLLAVGSNGRLGQDEHDNAVASSHVSCDENMMELLCNSVTTLTTDEHNKHNLDSTDSPVFNGSKISIPAAVTVTVTTPEKSGGYCNEESSSSVCNKENHYYPHRQYQREVINESFESADSGDTDLVLNPYSPAKIKHVASVRRALAKPLKGKYVNWNNQVPQVYYSPPKKLHSYSRKTDQSQGKLKSRSDIIAREGYNSHRSRKPRSRNFPPLP</sequence>
<evidence type="ECO:0000313" key="2">
    <source>
        <dbReference type="EMBL" id="CAD9561317.1"/>
    </source>
</evidence>